<proteinExistence type="predicted"/>
<dbReference type="AlphaFoldDB" id="A0A8H3GBT4"/>
<dbReference type="Proteomes" id="UP000664521">
    <property type="component" value="Unassembled WGS sequence"/>
</dbReference>
<dbReference type="EMBL" id="CAJPDS010000096">
    <property type="protein sequence ID" value="CAF9936936.1"/>
    <property type="molecule type" value="Genomic_DNA"/>
</dbReference>
<organism evidence="1 2">
    <name type="scientific">Heterodermia speciosa</name>
    <dbReference type="NCBI Taxonomy" id="116794"/>
    <lineage>
        <taxon>Eukaryota</taxon>
        <taxon>Fungi</taxon>
        <taxon>Dikarya</taxon>
        <taxon>Ascomycota</taxon>
        <taxon>Pezizomycotina</taxon>
        <taxon>Lecanoromycetes</taxon>
        <taxon>OSLEUM clade</taxon>
        <taxon>Lecanoromycetidae</taxon>
        <taxon>Caliciales</taxon>
        <taxon>Physciaceae</taxon>
        <taxon>Heterodermia</taxon>
    </lineage>
</organism>
<gene>
    <name evidence="1" type="ORF">HETSPECPRED_010505</name>
</gene>
<protein>
    <submittedName>
        <fullName evidence="1">Uncharacterized protein</fullName>
    </submittedName>
</protein>
<comment type="caution">
    <text evidence="1">The sequence shown here is derived from an EMBL/GenBank/DDBJ whole genome shotgun (WGS) entry which is preliminary data.</text>
</comment>
<reference evidence="1" key="1">
    <citation type="submission" date="2021-03" db="EMBL/GenBank/DDBJ databases">
        <authorList>
            <person name="Tagirdzhanova G."/>
        </authorList>
    </citation>
    <scope>NUCLEOTIDE SEQUENCE</scope>
</reference>
<sequence length="166" mass="19199">MNDADSALAEWNKYDSDDEPTYYAHERDKSTLYARIDGRAYIETSLSSEKTGLKVFFIKRPDISLLENVNNFPMDIFYIVVFRDVHKELWPEIRDGKPEQLGWKSLFDDVTAPKLKKAGSNNILLQRSTSPAYRYLIRLPSPYGELDEELREKSVIFSGLPADIRT</sequence>
<evidence type="ECO:0000313" key="2">
    <source>
        <dbReference type="Proteomes" id="UP000664521"/>
    </source>
</evidence>
<name>A0A8H3GBT4_9LECA</name>
<evidence type="ECO:0000313" key="1">
    <source>
        <dbReference type="EMBL" id="CAF9936936.1"/>
    </source>
</evidence>
<accession>A0A8H3GBT4</accession>
<keyword evidence="2" id="KW-1185">Reference proteome</keyword>